<evidence type="ECO:0000313" key="2">
    <source>
        <dbReference type="Proteomes" id="UP001444071"/>
    </source>
</evidence>
<protein>
    <submittedName>
        <fullName evidence="1">Uncharacterized protein</fullName>
    </submittedName>
</protein>
<organism evidence="1 2">
    <name type="scientific">Xenotaenia resolanae</name>
    <dbReference type="NCBI Taxonomy" id="208358"/>
    <lineage>
        <taxon>Eukaryota</taxon>
        <taxon>Metazoa</taxon>
        <taxon>Chordata</taxon>
        <taxon>Craniata</taxon>
        <taxon>Vertebrata</taxon>
        <taxon>Euteleostomi</taxon>
        <taxon>Actinopterygii</taxon>
        <taxon>Neopterygii</taxon>
        <taxon>Teleostei</taxon>
        <taxon>Neoteleostei</taxon>
        <taxon>Acanthomorphata</taxon>
        <taxon>Ovalentaria</taxon>
        <taxon>Atherinomorphae</taxon>
        <taxon>Cyprinodontiformes</taxon>
        <taxon>Goodeidae</taxon>
        <taxon>Xenotaenia</taxon>
    </lineage>
</organism>
<proteinExistence type="predicted"/>
<gene>
    <name evidence="1" type="ORF">XENORESO_015882</name>
</gene>
<name>A0ABV0WTZ3_9TELE</name>
<dbReference type="EMBL" id="JAHRIM010070112">
    <property type="protein sequence ID" value="MEQ2272504.1"/>
    <property type="molecule type" value="Genomic_DNA"/>
</dbReference>
<reference evidence="1 2" key="1">
    <citation type="submission" date="2021-06" db="EMBL/GenBank/DDBJ databases">
        <authorList>
            <person name="Palmer J.M."/>
        </authorList>
    </citation>
    <scope>NUCLEOTIDE SEQUENCE [LARGE SCALE GENOMIC DNA]</scope>
    <source>
        <strain evidence="1 2">XR_2019</strain>
        <tissue evidence="1">Muscle</tissue>
    </source>
</reference>
<dbReference type="Proteomes" id="UP001444071">
    <property type="component" value="Unassembled WGS sequence"/>
</dbReference>
<keyword evidence="2" id="KW-1185">Reference proteome</keyword>
<evidence type="ECO:0000313" key="1">
    <source>
        <dbReference type="EMBL" id="MEQ2272504.1"/>
    </source>
</evidence>
<sequence length="101" mass="11551">MTDYSVKRFEVSLDLIKRYSSPGHLLFVQSLMNKAGMKMELLAIGTYPTSDASLRTHNIDISYLPKGYLLPACNTQYHLVYFCMLKSSHSVHYSQKNTQNV</sequence>
<accession>A0ABV0WTZ3</accession>
<comment type="caution">
    <text evidence="1">The sequence shown here is derived from an EMBL/GenBank/DDBJ whole genome shotgun (WGS) entry which is preliminary data.</text>
</comment>